<organism evidence="1 2">
    <name type="scientific">Prochlorococcus phage MED4-213</name>
    <dbReference type="NCBI Taxonomy" id="889956"/>
    <lineage>
        <taxon>Viruses</taxon>
        <taxon>Duplodnaviria</taxon>
        <taxon>Heunggongvirae</taxon>
        <taxon>Uroviricota</taxon>
        <taxon>Caudoviricetes</taxon>
        <taxon>Eurybiavirus</taxon>
        <taxon>Eurybiavirus MED4213</taxon>
    </lineage>
</organism>
<sequence>MTFPITIVDNFFEDPDAIVKEAKTLKYFNPQTGNWPGTRTKNLHLELPRLHMYFTQKLNSIFYEENPDYWDTACHFQAIDPMHEDQYHKKNRGWIHTDDNTWFGGIVYLNKDPEPDTGTSIYSAKYGYIHQSEEEIGVKMALYKNLHVDDIEYEQAFDSMQEQYTETVTIENVYNRLVVFNNKTHHGVKTYGKNLQRLTLNFFGIDFSGKRPPLQRAR</sequence>
<reference evidence="1 2" key="1">
    <citation type="submission" date="2010-11" db="EMBL/GenBank/DDBJ databases">
        <title>The Genome Sequence of Cyanophage MED4-213.</title>
        <authorList>
            <consortium name="The Broad Institute Genome Sequencing Platform"/>
            <person name="Henn M.R."/>
            <person name="Sullivan M.S."/>
            <person name="Osburne M.S."/>
            <person name="Levin J."/>
            <person name="Malboeuf C."/>
            <person name="Casali M."/>
            <person name="Russ C."/>
            <person name="Lennon N."/>
            <person name="Chapman S.B."/>
            <person name="Erlich R."/>
            <person name="Young S.K."/>
            <person name="Yandava C."/>
            <person name="Zeng Q."/>
            <person name="Alvarado L."/>
            <person name="Anderson S."/>
            <person name="Berlin A."/>
            <person name="Chen Z."/>
            <person name="Freedman E."/>
            <person name="Gellesch M."/>
            <person name="Goldberg J."/>
            <person name="Green L."/>
            <person name="Griggs A."/>
            <person name="Gujja S."/>
            <person name="Heilman E.R."/>
            <person name="Heiman D."/>
            <person name="Hollinger A."/>
            <person name="Howarth C."/>
            <person name="Larson L."/>
            <person name="Mehta T."/>
            <person name="Pearson M."/>
            <person name="Roberts A."/>
            <person name="Ryan E."/>
            <person name="Saif S."/>
            <person name="Shea T."/>
            <person name="Shenoy N."/>
            <person name="Sisk P."/>
            <person name="Stolte C."/>
            <person name="Sykes S."/>
            <person name="White J."/>
            <person name="Yu Q."/>
            <person name="Coleman M.L."/>
            <person name="Huang K.H."/>
            <person name="Weigele P.R."/>
            <person name="DeFrancesco A.S."/>
            <person name="Kern S.E."/>
            <person name="Thompson L.R."/>
            <person name="Fu R."/>
            <person name="Hombeck B."/>
            <person name="Chisholm S.W."/>
            <person name="Haas B."/>
            <person name="Nusbaum C."/>
            <person name="Birren B."/>
        </authorList>
    </citation>
    <scope>NUCLEOTIDE SEQUENCE [LARGE SCALE GENOMIC DNA]</scope>
    <source>
        <strain evidence="1">MED4-213</strain>
    </source>
</reference>
<dbReference type="GeneID" id="15010480"/>
<dbReference type="Pfam" id="PF20043">
    <property type="entry name" value="DUF6445"/>
    <property type="match status" value="1"/>
</dbReference>
<dbReference type="InterPro" id="IPR045617">
    <property type="entry name" value="DUF6445"/>
</dbReference>
<evidence type="ECO:0000313" key="1">
    <source>
        <dbReference type="EMBL" id="AGH26310.1"/>
    </source>
</evidence>
<dbReference type="RefSeq" id="YP_007673955.1">
    <property type="nucleotide sequence ID" value="NC_020845.1"/>
</dbReference>
<dbReference type="Proteomes" id="UP000012039">
    <property type="component" value="Segment"/>
</dbReference>
<name>M4QQD2_9CAUD</name>
<protein>
    <submittedName>
        <fullName evidence="1">Uncharacterized protein</fullName>
    </submittedName>
</protein>
<keyword evidence="2" id="KW-1185">Reference proteome</keyword>
<dbReference type="EMBL" id="HQ634174">
    <property type="protein sequence ID" value="AGH26310.1"/>
    <property type="molecule type" value="Genomic_DNA"/>
</dbReference>
<dbReference type="KEGG" id="vg:15010480"/>
<gene>
    <name evidence="1" type="ORF">CPMG_00211</name>
</gene>
<proteinExistence type="predicted"/>
<accession>M4QQD2</accession>
<evidence type="ECO:0000313" key="2">
    <source>
        <dbReference type="Proteomes" id="UP000012039"/>
    </source>
</evidence>